<feature type="chain" id="PRO_5027913530" evidence="2">
    <location>
        <begin position="20"/>
        <end position="162"/>
    </location>
</feature>
<evidence type="ECO:0000313" key="4">
    <source>
        <dbReference type="Proteomes" id="UP000580250"/>
    </source>
</evidence>
<evidence type="ECO:0000313" key="3">
    <source>
        <dbReference type="EMBL" id="CAD2133972.1"/>
    </source>
</evidence>
<dbReference type="Proteomes" id="UP000580250">
    <property type="component" value="Unassembled WGS sequence"/>
</dbReference>
<proteinExistence type="predicted"/>
<feature type="compositionally biased region" description="Polar residues" evidence="1">
    <location>
        <begin position="28"/>
        <end position="37"/>
    </location>
</feature>
<evidence type="ECO:0000256" key="1">
    <source>
        <dbReference type="SAM" id="MobiDB-lite"/>
    </source>
</evidence>
<comment type="caution">
    <text evidence="3">The sequence shown here is derived from an EMBL/GenBank/DDBJ whole genome shotgun (WGS) entry which is preliminary data.</text>
</comment>
<dbReference type="AlphaFoldDB" id="A0A6V7TU42"/>
<reference evidence="3 4" key="1">
    <citation type="submission" date="2020-08" db="EMBL/GenBank/DDBJ databases">
        <authorList>
            <person name="Koutsovoulos G."/>
            <person name="Danchin GJ E."/>
        </authorList>
    </citation>
    <scope>NUCLEOTIDE SEQUENCE [LARGE SCALE GENOMIC DNA]</scope>
</reference>
<feature type="region of interest" description="Disordered" evidence="1">
    <location>
        <begin position="28"/>
        <end position="48"/>
    </location>
</feature>
<keyword evidence="2" id="KW-0732">Signal</keyword>
<feature type="signal peptide" evidence="2">
    <location>
        <begin position="1"/>
        <end position="19"/>
    </location>
</feature>
<dbReference type="EMBL" id="CAJEWN010000014">
    <property type="protein sequence ID" value="CAD2133972.1"/>
    <property type="molecule type" value="Genomic_DNA"/>
</dbReference>
<evidence type="ECO:0000256" key="2">
    <source>
        <dbReference type="SAM" id="SignalP"/>
    </source>
</evidence>
<name>A0A6V7TU42_MELEN</name>
<sequence>MRVLETLFHLTILLSIVFGMRSGRPSTSSFHGNVETEQPQEETNIEPRGRPQIRPLFQLISESLKIVKQEIYYENEFYTKIVDENGIIQHFKEENEKLENSYNEEFVTLFFKELIKARNIYREALIKQKLEREKKKFLKKIINSLTKNKSLEIICKHNYFCK</sequence>
<gene>
    <name evidence="3" type="ORF">MENT_LOCUS4200</name>
</gene>
<protein>
    <submittedName>
        <fullName evidence="3">Uncharacterized protein</fullName>
    </submittedName>
</protein>
<organism evidence="3 4">
    <name type="scientific">Meloidogyne enterolobii</name>
    <name type="common">Root-knot nematode worm</name>
    <name type="synonym">Meloidogyne mayaguensis</name>
    <dbReference type="NCBI Taxonomy" id="390850"/>
    <lineage>
        <taxon>Eukaryota</taxon>
        <taxon>Metazoa</taxon>
        <taxon>Ecdysozoa</taxon>
        <taxon>Nematoda</taxon>
        <taxon>Chromadorea</taxon>
        <taxon>Rhabditida</taxon>
        <taxon>Tylenchina</taxon>
        <taxon>Tylenchomorpha</taxon>
        <taxon>Tylenchoidea</taxon>
        <taxon>Meloidogynidae</taxon>
        <taxon>Meloidogyninae</taxon>
        <taxon>Meloidogyne</taxon>
    </lineage>
</organism>
<accession>A0A6V7TU42</accession>